<keyword evidence="3" id="KW-0805">Transcription regulation</keyword>
<dbReference type="InterPro" id="IPR038217">
    <property type="entry name" value="MRG_C_sf"/>
</dbReference>
<keyword evidence="8" id="KW-1185">Reference proteome</keyword>
<keyword evidence="4" id="KW-0804">Transcription</keyword>
<dbReference type="PROSITE" id="PS51640">
    <property type="entry name" value="MRG"/>
    <property type="match status" value="1"/>
</dbReference>
<protein>
    <recommendedName>
        <fullName evidence="6">MRG domain-containing protein</fullName>
    </recommendedName>
</protein>
<dbReference type="InterPro" id="IPR008676">
    <property type="entry name" value="MRG"/>
</dbReference>
<evidence type="ECO:0000313" key="8">
    <source>
        <dbReference type="Proteomes" id="UP001177744"/>
    </source>
</evidence>
<evidence type="ECO:0000256" key="3">
    <source>
        <dbReference type="ARBA" id="ARBA00023015"/>
    </source>
</evidence>
<proteinExistence type="predicted"/>
<dbReference type="AlphaFoldDB" id="A0AA40HU58"/>
<evidence type="ECO:0000256" key="5">
    <source>
        <dbReference type="ARBA" id="ARBA00023242"/>
    </source>
</evidence>
<name>A0AA40HU58_CNENI</name>
<dbReference type="PANTHER" id="PTHR10880:SF29">
    <property type="entry name" value="MORTALITY FACTOR 4-LIKE PROTEIN 1"/>
    <property type="match status" value="1"/>
</dbReference>
<sequence length="94" mass="11145">MRSLNSRRVRECYAFMGLIFGEAKDPTIENKEIFMNRIDVKGKIAEELKSWLVDDWDLITWQKQLFYLSAQKNVDSILEDYANYKESRETKMAA</sequence>
<keyword evidence="5" id="KW-0539">Nucleus</keyword>
<dbReference type="GO" id="GO:0035267">
    <property type="term" value="C:NuA4 histone acetyltransferase complex"/>
    <property type="evidence" value="ECO:0007669"/>
    <property type="project" value="TreeGrafter"/>
</dbReference>
<organism evidence="7 8">
    <name type="scientific">Cnephaeus nilssonii</name>
    <name type="common">Northern bat</name>
    <name type="synonym">Eptesicus nilssonii</name>
    <dbReference type="NCBI Taxonomy" id="3371016"/>
    <lineage>
        <taxon>Eukaryota</taxon>
        <taxon>Metazoa</taxon>
        <taxon>Chordata</taxon>
        <taxon>Craniata</taxon>
        <taxon>Vertebrata</taxon>
        <taxon>Euteleostomi</taxon>
        <taxon>Mammalia</taxon>
        <taxon>Eutheria</taxon>
        <taxon>Laurasiatheria</taxon>
        <taxon>Chiroptera</taxon>
        <taxon>Yangochiroptera</taxon>
        <taxon>Vespertilionidae</taxon>
        <taxon>Cnephaeus</taxon>
    </lineage>
</organism>
<comment type="subcellular location">
    <subcellularLocation>
        <location evidence="1">Nucleus</location>
    </subcellularLocation>
</comment>
<accession>A0AA40HU58</accession>
<comment type="caution">
    <text evidence="7">The sequence shown here is derived from an EMBL/GenBank/DDBJ whole genome shotgun (WGS) entry which is preliminary data.</text>
</comment>
<evidence type="ECO:0000313" key="7">
    <source>
        <dbReference type="EMBL" id="KAK1337420.1"/>
    </source>
</evidence>
<reference evidence="7" key="1">
    <citation type="submission" date="2023-06" db="EMBL/GenBank/DDBJ databases">
        <title>Reference genome for the Northern bat (Eptesicus nilssonii), a most northern bat species.</title>
        <authorList>
            <person name="Laine V.N."/>
            <person name="Pulliainen A.T."/>
            <person name="Lilley T.M."/>
        </authorList>
    </citation>
    <scope>NUCLEOTIDE SEQUENCE</scope>
    <source>
        <strain evidence="7">BLF_Eptnil</strain>
        <tissue evidence="7">Kidney</tissue>
    </source>
</reference>
<dbReference type="GO" id="GO:0006325">
    <property type="term" value="P:chromatin organization"/>
    <property type="evidence" value="ECO:0007669"/>
    <property type="project" value="UniProtKB-KW"/>
</dbReference>
<dbReference type="GO" id="GO:0005634">
    <property type="term" value="C:nucleus"/>
    <property type="evidence" value="ECO:0007669"/>
    <property type="project" value="UniProtKB-SubCell"/>
</dbReference>
<evidence type="ECO:0000256" key="2">
    <source>
        <dbReference type="ARBA" id="ARBA00022853"/>
    </source>
</evidence>
<feature type="domain" description="MRG" evidence="6">
    <location>
        <begin position="27"/>
        <end position="91"/>
    </location>
</feature>
<dbReference type="Pfam" id="PF05712">
    <property type="entry name" value="MRG"/>
    <property type="match status" value="1"/>
</dbReference>
<dbReference type="PANTHER" id="PTHR10880">
    <property type="entry name" value="MORTALITY FACTOR 4-LIKE PROTEIN"/>
    <property type="match status" value="1"/>
</dbReference>
<evidence type="ECO:0000259" key="6">
    <source>
        <dbReference type="Pfam" id="PF05712"/>
    </source>
</evidence>
<dbReference type="Gene3D" id="1.10.274.30">
    <property type="entry name" value="MRG domain"/>
    <property type="match status" value="1"/>
</dbReference>
<gene>
    <name evidence="7" type="ORF">QTO34_002046</name>
</gene>
<evidence type="ECO:0000256" key="4">
    <source>
        <dbReference type="ARBA" id="ARBA00023163"/>
    </source>
</evidence>
<dbReference type="Proteomes" id="UP001177744">
    <property type="component" value="Unassembled WGS sequence"/>
</dbReference>
<dbReference type="GO" id="GO:0006355">
    <property type="term" value="P:regulation of DNA-templated transcription"/>
    <property type="evidence" value="ECO:0007669"/>
    <property type="project" value="InterPro"/>
</dbReference>
<dbReference type="EMBL" id="JAULJE010000011">
    <property type="protein sequence ID" value="KAK1337420.1"/>
    <property type="molecule type" value="Genomic_DNA"/>
</dbReference>
<evidence type="ECO:0000256" key="1">
    <source>
        <dbReference type="ARBA" id="ARBA00004123"/>
    </source>
</evidence>
<dbReference type="InterPro" id="IPR026541">
    <property type="entry name" value="MRG_dom"/>
</dbReference>
<keyword evidence="2" id="KW-0156">Chromatin regulator</keyword>